<dbReference type="Proteomes" id="UP000199321">
    <property type="component" value="Unassembled WGS sequence"/>
</dbReference>
<proteinExistence type="predicted"/>
<evidence type="ECO:0000313" key="2">
    <source>
        <dbReference type="EMBL" id="SDF00284.1"/>
    </source>
</evidence>
<dbReference type="Pfam" id="PF14065">
    <property type="entry name" value="Pvc16_N"/>
    <property type="match status" value="1"/>
</dbReference>
<dbReference type="STRING" id="227084.SAMN05421855_104116"/>
<reference evidence="2 3" key="1">
    <citation type="submission" date="2016-10" db="EMBL/GenBank/DDBJ databases">
        <authorList>
            <person name="de Groot N.N."/>
        </authorList>
    </citation>
    <scope>NUCLEOTIDE SEQUENCE [LARGE SCALE GENOMIC DNA]</scope>
    <source>
        <strain evidence="2 3">DSM 16195</strain>
    </source>
</reference>
<dbReference type="EMBL" id="FNBA01000004">
    <property type="protein sequence ID" value="SDF00284.1"/>
    <property type="molecule type" value="Genomic_DNA"/>
</dbReference>
<organism evidence="2 3">
    <name type="scientific">Ulvibacter litoralis</name>
    <dbReference type="NCBI Taxonomy" id="227084"/>
    <lineage>
        <taxon>Bacteria</taxon>
        <taxon>Pseudomonadati</taxon>
        <taxon>Bacteroidota</taxon>
        <taxon>Flavobacteriia</taxon>
        <taxon>Flavobacteriales</taxon>
        <taxon>Flavobacteriaceae</taxon>
        <taxon>Ulvibacter</taxon>
    </lineage>
</organism>
<dbReference type="InterPro" id="IPR025351">
    <property type="entry name" value="Pvc16_N"/>
</dbReference>
<dbReference type="AlphaFoldDB" id="A0A1G7HJ34"/>
<accession>A0A1G7HJ34</accession>
<name>A0A1G7HJ34_9FLAO</name>
<evidence type="ECO:0000313" key="3">
    <source>
        <dbReference type="Proteomes" id="UP000199321"/>
    </source>
</evidence>
<protein>
    <recommendedName>
        <fullName evidence="1">Pvc16 N-terminal domain-containing protein</fullName>
    </recommendedName>
</protein>
<feature type="domain" description="Pvc16 N-terminal" evidence="1">
    <location>
        <begin position="30"/>
        <end position="177"/>
    </location>
</feature>
<evidence type="ECO:0000259" key="1">
    <source>
        <dbReference type="Pfam" id="PF14065"/>
    </source>
</evidence>
<keyword evidence="3" id="KW-1185">Reference proteome</keyword>
<gene>
    <name evidence="2" type="ORF">SAMN05421855_104116</name>
</gene>
<sequence>MEQITTYLGTKPNDDSVLLLENSAKLDDTTLTKIKDRVVVTLLNLEEETTLKNIPNTEFKNGKTIYKNKPVNLNLYVLFAANRTMYEKSLISISNIIAFFQSKKVFTQTNTPFSSGNSAFDDLKEFKFVVDLYTPTFEQLNYIWGTLGGKSVPSVLYKVSILHIENDIIQDIGTPISQVQATLKDTKQ</sequence>